<name>A0A401ILI1_APHSA</name>
<dbReference type="Pfam" id="PF11747">
    <property type="entry name" value="RebB"/>
    <property type="match status" value="1"/>
</dbReference>
<comment type="caution">
    <text evidence="3">The sequence shown here is derived from an EMBL/GenBank/DDBJ whole genome shotgun (WGS) entry which is preliminary data.</text>
</comment>
<evidence type="ECO:0000256" key="2">
    <source>
        <dbReference type="SAM" id="MobiDB-lite"/>
    </source>
</evidence>
<gene>
    <name evidence="3" type="ORF">AsFPU1_3524</name>
</gene>
<dbReference type="InterPro" id="IPR021070">
    <property type="entry name" value="Killing_trait_RebB"/>
</dbReference>
<proteinExistence type="predicted"/>
<feature type="coiled-coil region" evidence="1">
    <location>
        <begin position="232"/>
        <end position="269"/>
    </location>
</feature>
<protein>
    <submittedName>
        <fullName evidence="3">Uncharacterized protein</fullName>
    </submittedName>
</protein>
<dbReference type="EMBL" id="BDQK01000015">
    <property type="protein sequence ID" value="GBF82098.1"/>
    <property type="molecule type" value="Genomic_DNA"/>
</dbReference>
<dbReference type="OrthoDB" id="5900848at2"/>
<feature type="region of interest" description="Disordered" evidence="2">
    <location>
        <begin position="81"/>
        <end position="137"/>
    </location>
</feature>
<sequence>MTETATVNSQITDAVTQTNVSVVGEAPAQSMAMVYQSMAHSMSLLMQNSVLAQGGMQQINSAVVATACQRIMTLPSQKAAPMLLPSSGQGQLPGGGTSGGGTSGGGTSGGGTSGGGKTGSLVPGTSFLTKPTDAQDDTIPANEKRAMIRQAANDALKAAEAATQASADYAQAQEIAENHLNNATSDDGGVSINKAKAASMHSHKAAAESKQASKASEKADVLYAKVFDSEDMEEITNYLQQLREERAKAEKARDQVKSYLQQVQALESQNG</sequence>
<evidence type="ECO:0000313" key="4">
    <source>
        <dbReference type="Proteomes" id="UP000287247"/>
    </source>
</evidence>
<reference evidence="4" key="1">
    <citation type="submission" date="2017-05" db="EMBL/GenBank/DDBJ databases">
        <title>Physiological properties and genetic analysis related to exopolysaccharide production of fresh-water unicellular cyanobacterium Aphanothece sacrum, Suizenji Nori, that has been cultured as a food source in Japan.</title>
        <authorList>
            <person name="Kanesaki Y."/>
            <person name="Yoshikawa S."/>
            <person name="Ohki K."/>
        </authorList>
    </citation>
    <scope>NUCLEOTIDE SEQUENCE [LARGE SCALE GENOMIC DNA]</scope>
    <source>
        <strain evidence="4">FPU1</strain>
    </source>
</reference>
<dbReference type="AlphaFoldDB" id="A0A401ILI1"/>
<feature type="region of interest" description="Disordered" evidence="2">
    <location>
        <begin position="181"/>
        <end position="217"/>
    </location>
</feature>
<keyword evidence="1" id="KW-0175">Coiled coil</keyword>
<organism evidence="3 4">
    <name type="scientific">Aphanothece sacrum FPU1</name>
    <dbReference type="NCBI Taxonomy" id="1920663"/>
    <lineage>
        <taxon>Bacteria</taxon>
        <taxon>Bacillati</taxon>
        <taxon>Cyanobacteriota</taxon>
        <taxon>Cyanophyceae</taxon>
        <taxon>Oscillatoriophycideae</taxon>
        <taxon>Chroococcales</taxon>
        <taxon>Aphanothecaceae</taxon>
        <taxon>Aphanothece</taxon>
    </lineage>
</organism>
<accession>A0A401ILI1</accession>
<evidence type="ECO:0000313" key="3">
    <source>
        <dbReference type="EMBL" id="GBF82098.1"/>
    </source>
</evidence>
<keyword evidence="4" id="KW-1185">Reference proteome</keyword>
<feature type="compositionally biased region" description="Gly residues" evidence="2">
    <location>
        <begin position="91"/>
        <end position="118"/>
    </location>
</feature>
<dbReference type="Proteomes" id="UP000287247">
    <property type="component" value="Unassembled WGS sequence"/>
</dbReference>
<evidence type="ECO:0000256" key="1">
    <source>
        <dbReference type="SAM" id="Coils"/>
    </source>
</evidence>
<dbReference type="RefSeq" id="WP_124974416.1">
    <property type="nucleotide sequence ID" value="NZ_BDQK01000015.1"/>
</dbReference>